<reference evidence="3" key="1">
    <citation type="submission" date="2012-11" db="EMBL/GenBank/DDBJ databases">
        <title>Dependencies among metagenomic species, viruses, plasmids and units of genetic variation.</title>
        <authorList>
            <person name="Nielsen H.B."/>
            <person name="Almeida M."/>
            <person name="Juncker A.S."/>
            <person name="Rasmussen S."/>
            <person name="Li J."/>
            <person name="Sunagawa S."/>
            <person name="Plichta D."/>
            <person name="Gautier L."/>
            <person name="Le Chatelier E."/>
            <person name="Peletier E."/>
            <person name="Bonde I."/>
            <person name="Nielsen T."/>
            <person name="Manichanh C."/>
            <person name="Arumugam M."/>
            <person name="Batto J."/>
            <person name="Santos M.B.Q.D."/>
            <person name="Blom N."/>
            <person name="Borruel N."/>
            <person name="Burgdorf K.S."/>
            <person name="Boumezbeur F."/>
            <person name="Casellas F."/>
            <person name="Dore J."/>
            <person name="Guarner F."/>
            <person name="Hansen T."/>
            <person name="Hildebrand F."/>
            <person name="Kaas R.S."/>
            <person name="Kennedy S."/>
            <person name="Kristiansen K."/>
            <person name="Kultima J.R."/>
            <person name="Leonard P."/>
            <person name="Levenez F."/>
            <person name="Lund O."/>
            <person name="Moumen B."/>
            <person name="Le Paslier D."/>
            <person name="Pons N."/>
            <person name="Pedersen O."/>
            <person name="Prifti E."/>
            <person name="Qin J."/>
            <person name="Raes J."/>
            <person name="Tap J."/>
            <person name="Tims S."/>
            <person name="Ussery D.W."/>
            <person name="Yamada T."/>
            <person name="MetaHit consortium"/>
            <person name="Renault P."/>
            <person name="Sicheritz-Ponten T."/>
            <person name="Bork P."/>
            <person name="Wang J."/>
            <person name="Brunak S."/>
            <person name="Ehrlich S.D."/>
        </authorList>
    </citation>
    <scope>NUCLEOTIDE SEQUENCE [LARGE SCALE GENOMIC DNA]</scope>
</reference>
<dbReference type="CDD" id="cd03789">
    <property type="entry name" value="GT9_LPS_heptosyltransferase"/>
    <property type="match status" value="1"/>
</dbReference>
<gene>
    <name evidence="3" type="ORF">BN536_00670</name>
</gene>
<dbReference type="InterPro" id="IPR002201">
    <property type="entry name" value="Glyco_trans_9"/>
</dbReference>
<dbReference type="GO" id="GO:0008713">
    <property type="term" value="F:ADP-heptose-lipopolysaccharide heptosyltransferase activity"/>
    <property type="evidence" value="ECO:0007669"/>
    <property type="project" value="TreeGrafter"/>
</dbReference>
<dbReference type="EMBL" id="CBAT010000232">
    <property type="protein sequence ID" value="CCZ88362.1"/>
    <property type="molecule type" value="Genomic_DNA"/>
</dbReference>
<dbReference type="InterPro" id="IPR051199">
    <property type="entry name" value="LPS_LOS_Heptosyltrfase"/>
</dbReference>
<keyword evidence="2 3" id="KW-0808">Transferase</keyword>
<accession>R5W6U8</accession>
<sequence length="345" mass="38422">MTMAKILVIRFSALGDVAMTVPVLCSFANSFPQHQVVVLSRPNMAALFTQVPSNVSFRGVDVKKEYAGIKGLFRLFSLLKHEQFDFVADLHGVLRSRFLSFCFKLSGVKVACIDKERGKRKKLTAVENKVLTPQTTSFERYALVFKQLGFSFPLSFHSIFGNEKGNIENIRSVVGYKEVHDKWIGVAPFAAHQGKVYPIELQEQVVRSLSSRENVKLFLFGGGKKEVAQLEQWQQAYPRVVSVAGKLKMAEELALMSHLDVMLAMDSGNMHLASLVGTPVVSVWGATHPYAGFMGWGQSEKNAVQISLPCRPCSIFGNKPCMRGDYACLRQITPNQIIEKVESLL</sequence>
<comment type="caution">
    <text evidence="3">The sequence shown here is derived from an EMBL/GenBank/DDBJ whole genome shotgun (WGS) entry which is preliminary data.</text>
</comment>
<dbReference type="GO" id="GO:0005829">
    <property type="term" value="C:cytosol"/>
    <property type="evidence" value="ECO:0007669"/>
    <property type="project" value="TreeGrafter"/>
</dbReference>
<evidence type="ECO:0000256" key="2">
    <source>
        <dbReference type="ARBA" id="ARBA00022679"/>
    </source>
</evidence>
<dbReference type="Pfam" id="PF01075">
    <property type="entry name" value="Glyco_transf_9"/>
    <property type="match status" value="1"/>
</dbReference>
<name>R5W6U8_9BACT</name>
<dbReference type="SUPFAM" id="SSF53756">
    <property type="entry name" value="UDP-Glycosyltransferase/glycogen phosphorylase"/>
    <property type="match status" value="1"/>
</dbReference>
<evidence type="ECO:0000313" key="3">
    <source>
        <dbReference type="EMBL" id="CCZ88362.1"/>
    </source>
</evidence>
<organism evidence="3 4">
    <name type="scientific">Phocaeicola plebeius CAG:211</name>
    <dbReference type="NCBI Taxonomy" id="1263052"/>
    <lineage>
        <taxon>Bacteria</taxon>
        <taxon>Pseudomonadati</taxon>
        <taxon>Bacteroidota</taxon>
        <taxon>Bacteroidia</taxon>
        <taxon>Bacteroidales</taxon>
        <taxon>Bacteroidaceae</taxon>
        <taxon>Phocaeicola</taxon>
    </lineage>
</organism>
<proteinExistence type="predicted"/>
<evidence type="ECO:0000313" key="4">
    <source>
        <dbReference type="Proteomes" id="UP000018372"/>
    </source>
</evidence>
<dbReference type="Proteomes" id="UP000018372">
    <property type="component" value="Unassembled WGS sequence"/>
</dbReference>
<dbReference type="PANTHER" id="PTHR30160">
    <property type="entry name" value="TETRAACYLDISACCHARIDE 4'-KINASE-RELATED"/>
    <property type="match status" value="1"/>
</dbReference>
<evidence type="ECO:0000256" key="1">
    <source>
        <dbReference type="ARBA" id="ARBA00022676"/>
    </source>
</evidence>
<keyword evidence="1" id="KW-0328">Glycosyltransferase</keyword>
<dbReference type="AlphaFoldDB" id="R5W6U8"/>
<dbReference type="GO" id="GO:0009244">
    <property type="term" value="P:lipopolysaccharide core region biosynthetic process"/>
    <property type="evidence" value="ECO:0007669"/>
    <property type="project" value="TreeGrafter"/>
</dbReference>
<dbReference type="PANTHER" id="PTHR30160:SF22">
    <property type="entry name" value="LIPOPOLYSACCHARIDE CORE BIOSYNTHESIS PROTEIN"/>
    <property type="match status" value="1"/>
</dbReference>
<dbReference type="Gene3D" id="3.40.50.2000">
    <property type="entry name" value="Glycogen Phosphorylase B"/>
    <property type="match status" value="2"/>
</dbReference>
<protein>
    <submittedName>
        <fullName evidence="3">ADP-heptose--LPS heptosyltransferase</fullName>
    </submittedName>
</protein>